<keyword evidence="5" id="KW-0732">Signal</keyword>
<dbReference type="Gene3D" id="3.80.10.10">
    <property type="entry name" value="Ribonuclease Inhibitor"/>
    <property type="match status" value="1"/>
</dbReference>
<dbReference type="InterPro" id="IPR032675">
    <property type="entry name" value="LRR_dom_sf"/>
</dbReference>
<dbReference type="InterPro" id="IPR001611">
    <property type="entry name" value="Leu-rich_rpt"/>
</dbReference>
<sequence>MALRFFIFIAFCISFVLSEFCPKQCDCDMSNGLNRAICVDQNIIDINVGVSKAVQVYSLKHNVISELDNFCFKESGYTALKLLDISYNLIFWIGLHAFSGLEKLIYLNLSNNRLRYIPSDLFWDTPQLEHLDLSSNVFESLKNEPFIMHTKLQILNLNNCRIRSLPERLFTRLPNLKKLDISENYVVILSENVLKPLNKLERLEMWSAYWQCSPDFIAIETWIKSKGINYQNQCTKGPKRSEKIISTVSLEKAPVDLSTVWNTTVNKNETTKVTESKRPLTPLEKFDREFSAIQALVMGLEMGLAIGIVGTYVWLRRFFSCARFSCRANVRRRTRRLQRSDAEMRANLLWSTIINPDVETPPTAPNRRPPGGVSNTTDGARHADAIRVPNRSETPPPPYNECCINI</sequence>
<dbReference type="RefSeq" id="XP_028042244.1">
    <property type="nucleotide sequence ID" value="XM_028186443.1"/>
</dbReference>
<proteinExistence type="predicted"/>
<evidence type="ECO:0000313" key="6">
    <source>
        <dbReference type="Proteomes" id="UP000504629"/>
    </source>
</evidence>
<accession>A0A6J2KQ40</accession>
<dbReference type="InterPro" id="IPR003591">
    <property type="entry name" value="Leu-rich_rpt_typical-subtyp"/>
</dbReference>
<evidence type="ECO:0000256" key="2">
    <source>
        <dbReference type="ARBA" id="ARBA00022737"/>
    </source>
</evidence>
<dbReference type="OrthoDB" id="4691307at2759"/>
<feature type="region of interest" description="Disordered" evidence="3">
    <location>
        <begin position="356"/>
        <end position="399"/>
    </location>
</feature>
<keyword evidence="2" id="KW-0677">Repeat</keyword>
<dbReference type="Pfam" id="PF13855">
    <property type="entry name" value="LRR_8"/>
    <property type="match status" value="2"/>
</dbReference>
<dbReference type="KEGG" id="bman:114251986"/>
<keyword evidence="4" id="KW-0812">Transmembrane</keyword>
<gene>
    <name evidence="7" type="primary">LOC114251986</name>
</gene>
<evidence type="ECO:0000313" key="7">
    <source>
        <dbReference type="RefSeq" id="XP_028042244.1"/>
    </source>
</evidence>
<dbReference type="AlphaFoldDB" id="A0A6J2KQ40"/>
<name>A0A6J2KQ40_BOMMA</name>
<dbReference type="Proteomes" id="UP000504629">
    <property type="component" value="Unplaced"/>
</dbReference>
<dbReference type="GeneID" id="114251986"/>
<keyword evidence="4" id="KW-1133">Transmembrane helix</keyword>
<evidence type="ECO:0000256" key="4">
    <source>
        <dbReference type="SAM" id="Phobius"/>
    </source>
</evidence>
<feature type="signal peptide" evidence="5">
    <location>
        <begin position="1"/>
        <end position="18"/>
    </location>
</feature>
<dbReference type="PANTHER" id="PTHR24366">
    <property type="entry name" value="IG(IMMUNOGLOBULIN) AND LRR(LEUCINE RICH REPEAT) DOMAINS"/>
    <property type="match status" value="1"/>
</dbReference>
<keyword evidence="1" id="KW-0433">Leucine-rich repeat</keyword>
<organism evidence="6 7">
    <name type="scientific">Bombyx mandarina</name>
    <name type="common">Wild silk moth</name>
    <name type="synonym">Wild silkworm</name>
    <dbReference type="NCBI Taxonomy" id="7092"/>
    <lineage>
        <taxon>Eukaryota</taxon>
        <taxon>Metazoa</taxon>
        <taxon>Ecdysozoa</taxon>
        <taxon>Arthropoda</taxon>
        <taxon>Hexapoda</taxon>
        <taxon>Insecta</taxon>
        <taxon>Pterygota</taxon>
        <taxon>Neoptera</taxon>
        <taxon>Endopterygota</taxon>
        <taxon>Lepidoptera</taxon>
        <taxon>Glossata</taxon>
        <taxon>Ditrysia</taxon>
        <taxon>Bombycoidea</taxon>
        <taxon>Bombycidae</taxon>
        <taxon>Bombycinae</taxon>
        <taxon>Bombyx</taxon>
    </lineage>
</organism>
<keyword evidence="6" id="KW-1185">Reference proteome</keyword>
<dbReference type="SMART" id="SM00369">
    <property type="entry name" value="LRR_TYP"/>
    <property type="match status" value="5"/>
</dbReference>
<keyword evidence="4" id="KW-0472">Membrane</keyword>
<evidence type="ECO:0000256" key="3">
    <source>
        <dbReference type="SAM" id="MobiDB-lite"/>
    </source>
</evidence>
<feature type="transmembrane region" description="Helical" evidence="4">
    <location>
        <begin position="292"/>
        <end position="315"/>
    </location>
</feature>
<protein>
    <submittedName>
        <fullName evidence="7">Leucine-rich repeat-containing protein 70-like</fullName>
    </submittedName>
</protein>
<evidence type="ECO:0000256" key="1">
    <source>
        <dbReference type="ARBA" id="ARBA00022614"/>
    </source>
</evidence>
<feature type="chain" id="PRO_5026731139" evidence="5">
    <location>
        <begin position="19"/>
        <end position="406"/>
    </location>
</feature>
<dbReference type="SUPFAM" id="SSF52058">
    <property type="entry name" value="L domain-like"/>
    <property type="match status" value="1"/>
</dbReference>
<dbReference type="PANTHER" id="PTHR24366:SF96">
    <property type="entry name" value="LEUCINE RICH REPEAT CONTAINING 53"/>
    <property type="match status" value="1"/>
</dbReference>
<dbReference type="PROSITE" id="PS51450">
    <property type="entry name" value="LRR"/>
    <property type="match status" value="2"/>
</dbReference>
<reference evidence="7" key="1">
    <citation type="submission" date="2025-08" db="UniProtKB">
        <authorList>
            <consortium name="RefSeq"/>
        </authorList>
    </citation>
    <scope>IDENTIFICATION</scope>
    <source>
        <tissue evidence="7">Silk gland</tissue>
    </source>
</reference>
<evidence type="ECO:0000256" key="5">
    <source>
        <dbReference type="SAM" id="SignalP"/>
    </source>
</evidence>